<dbReference type="Proteomes" id="UP000639396">
    <property type="component" value="Unassembled WGS sequence"/>
</dbReference>
<proteinExistence type="predicted"/>
<evidence type="ECO:0000313" key="2">
    <source>
        <dbReference type="Proteomes" id="UP000639396"/>
    </source>
</evidence>
<keyword evidence="2" id="KW-1185">Reference proteome</keyword>
<gene>
    <name evidence="1" type="ORF">IDH45_12395</name>
</gene>
<dbReference type="RefSeq" id="WP_190927968.1">
    <property type="nucleotide sequence ID" value="NZ_JACXJA010000014.1"/>
</dbReference>
<dbReference type="AlphaFoldDB" id="A0A927C7G4"/>
<reference evidence="1" key="1">
    <citation type="submission" date="2020-09" db="EMBL/GenBank/DDBJ databases">
        <title>A novel bacterium of genus Paenibacillus, isolated from South China Sea.</title>
        <authorList>
            <person name="Huang H."/>
            <person name="Mo K."/>
            <person name="Hu Y."/>
        </authorList>
    </citation>
    <scope>NUCLEOTIDE SEQUENCE</scope>
    <source>
        <strain evidence="1">IB182363</strain>
    </source>
</reference>
<dbReference type="EMBL" id="JACXJA010000014">
    <property type="protein sequence ID" value="MBD2862784.1"/>
    <property type="molecule type" value="Genomic_DNA"/>
</dbReference>
<accession>A0A927C7G4</accession>
<organism evidence="1 2">
    <name type="scientific">Paenibacillus oceani</name>
    <dbReference type="NCBI Taxonomy" id="2772510"/>
    <lineage>
        <taxon>Bacteria</taxon>
        <taxon>Bacillati</taxon>
        <taxon>Bacillota</taxon>
        <taxon>Bacilli</taxon>
        <taxon>Bacillales</taxon>
        <taxon>Paenibacillaceae</taxon>
        <taxon>Paenibacillus</taxon>
    </lineage>
</organism>
<evidence type="ECO:0000313" key="1">
    <source>
        <dbReference type="EMBL" id="MBD2862784.1"/>
    </source>
</evidence>
<name>A0A927C7G4_9BACL</name>
<comment type="caution">
    <text evidence="1">The sequence shown here is derived from an EMBL/GenBank/DDBJ whole genome shotgun (WGS) entry which is preliminary data.</text>
</comment>
<sequence>MAVYTVHFYFIGGGSHQMEVQADTFSQVSMSITHNRDGWFGKQGDLIHLRNVERVQIAESDDGRPRTGRF</sequence>
<protein>
    <submittedName>
        <fullName evidence="1">Uncharacterized protein</fullName>
    </submittedName>
</protein>